<accession>J3P6X2</accession>
<dbReference type="VEuPathDB" id="FungiDB:GGTG_09265"/>
<evidence type="ECO:0000313" key="2">
    <source>
        <dbReference type="EnsemblFungi" id="EJT72399"/>
    </source>
</evidence>
<name>J3P6X2_GAET3</name>
<organism evidence="1">
    <name type="scientific">Gaeumannomyces tritici (strain R3-111a-1)</name>
    <name type="common">Wheat and barley take-all root rot fungus</name>
    <name type="synonym">Gaeumannomyces graminis var. tritici</name>
    <dbReference type="NCBI Taxonomy" id="644352"/>
    <lineage>
        <taxon>Eukaryota</taxon>
        <taxon>Fungi</taxon>
        <taxon>Dikarya</taxon>
        <taxon>Ascomycota</taxon>
        <taxon>Pezizomycotina</taxon>
        <taxon>Sordariomycetes</taxon>
        <taxon>Sordariomycetidae</taxon>
        <taxon>Magnaporthales</taxon>
        <taxon>Magnaporthaceae</taxon>
        <taxon>Gaeumannomyces</taxon>
    </lineage>
</organism>
<dbReference type="EMBL" id="GL385399">
    <property type="protein sequence ID" value="EJT72399.1"/>
    <property type="molecule type" value="Genomic_DNA"/>
</dbReference>
<sequence>MDETAIPLKALRQIQLAAKRGQVEAFGYLIELSARLDQPGTSVASICALIRLATQGPDAPAPLRLLLAGAGAKTRLARQLDQDRCDEALLELMRGWTGHRLSRGPSPKEYFAFARALLDAGVNPSRCCLDGAGTTISPLSFAVLLGFPDLGRLLLDRGAHIGGPPAAELPSKPRLPLHVPLGVAAHAMAGITIVGEEGRDTLAQTVQVLLDRGADINVCVPLRESALHTDRLVSPLLVFLSAVES</sequence>
<evidence type="ECO:0000313" key="3">
    <source>
        <dbReference type="Proteomes" id="UP000006039"/>
    </source>
</evidence>
<dbReference type="OrthoDB" id="5239102at2759"/>
<gene>
    <name evidence="2" type="primary">20349723</name>
    <name evidence="1" type="ORF">GGTG_09265</name>
</gene>
<protein>
    <recommendedName>
        <fullName evidence="4">Ankyrin repeat protein</fullName>
    </recommendedName>
</protein>
<proteinExistence type="predicted"/>
<dbReference type="EnsemblFungi" id="EJT72399">
    <property type="protein sequence ID" value="EJT72399"/>
    <property type="gene ID" value="GGTG_09265"/>
</dbReference>
<dbReference type="Gene3D" id="1.25.40.20">
    <property type="entry name" value="Ankyrin repeat-containing domain"/>
    <property type="match status" value="1"/>
</dbReference>
<dbReference type="AlphaFoldDB" id="J3P6X2"/>
<reference evidence="2" key="4">
    <citation type="journal article" date="2015" name="G3 (Bethesda)">
        <title>Genome sequences of three phytopathogenic species of the Magnaporthaceae family of fungi.</title>
        <authorList>
            <person name="Okagaki L.H."/>
            <person name="Nunes C.C."/>
            <person name="Sailsbery J."/>
            <person name="Clay B."/>
            <person name="Brown D."/>
            <person name="John T."/>
            <person name="Oh Y."/>
            <person name="Young N."/>
            <person name="Fitzgerald M."/>
            <person name="Haas B.J."/>
            <person name="Zeng Q."/>
            <person name="Young S."/>
            <person name="Adiconis X."/>
            <person name="Fan L."/>
            <person name="Levin J.Z."/>
            <person name="Mitchell T.K."/>
            <person name="Okubara P.A."/>
            <person name="Farman M.L."/>
            <person name="Kohn L.M."/>
            <person name="Birren B."/>
            <person name="Ma L.-J."/>
            <person name="Dean R.A."/>
        </authorList>
    </citation>
    <scope>NUCLEOTIDE SEQUENCE</scope>
    <source>
        <strain evidence="2">R3-111a-1</strain>
    </source>
</reference>
<reference evidence="1" key="3">
    <citation type="submission" date="2010-09" db="EMBL/GenBank/DDBJ databases">
        <title>Annotation of Gaeumannomyces graminis var. tritici R3-111a-1.</title>
        <authorList>
            <consortium name="The Broad Institute Genome Sequencing Platform"/>
            <person name="Ma L.-J."/>
            <person name="Dead R."/>
            <person name="Young S.K."/>
            <person name="Zeng Q."/>
            <person name="Gargeya S."/>
            <person name="Fitzgerald M."/>
            <person name="Haas B."/>
            <person name="Abouelleil A."/>
            <person name="Alvarado L."/>
            <person name="Arachchi H.M."/>
            <person name="Berlin A."/>
            <person name="Brown A."/>
            <person name="Chapman S.B."/>
            <person name="Chen Z."/>
            <person name="Dunbar C."/>
            <person name="Freedman E."/>
            <person name="Gearin G."/>
            <person name="Gellesch M."/>
            <person name="Goldberg J."/>
            <person name="Griggs A."/>
            <person name="Gujja S."/>
            <person name="Heiman D."/>
            <person name="Howarth C."/>
            <person name="Larson L."/>
            <person name="Lui A."/>
            <person name="MacDonald P.J.P."/>
            <person name="Mehta T."/>
            <person name="Montmayeur A."/>
            <person name="Murphy C."/>
            <person name="Neiman D."/>
            <person name="Pearson M."/>
            <person name="Priest M."/>
            <person name="Roberts A."/>
            <person name="Saif S."/>
            <person name="Shea T."/>
            <person name="Shenoy N."/>
            <person name="Sisk P."/>
            <person name="Stolte C."/>
            <person name="Sykes S."/>
            <person name="Yandava C."/>
            <person name="Wortman J."/>
            <person name="Nusbaum C."/>
            <person name="Birren B."/>
        </authorList>
    </citation>
    <scope>NUCLEOTIDE SEQUENCE</scope>
    <source>
        <strain evidence="1">R3-111a-1</strain>
    </source>
</reference>
<evidence type="ECO:0000313" key="1">
    <source>
        <dbReference type="EMBL" id="EJT72399.1"/>
    </source>
</evidence>
<dbReference type="GeneID" id="20349723"/>
<dbReference type="RefSeq" id="XP_009225373.1">
    <property type="nucleotide sequence ID" value="XM_009227109.1"/>
</dbReference>
<evidence type="ECO:0008006" key="4">
    <source>
        <dbReference type="Google" id="ProtNLM"/>
    </source>
</evidence>
<reference evidence="1" key="2">
    <citation type="submission" date="2010-07" db="EMBL/GenBank/DDBJ databases">
        <authorList>
            <consortium name="The Broad Institute Genome Sequencing Platform"/>
            <consortium name="Broad Institute Genome Sequencing Center for Infectious Disease"/>
            <person name="Ma L.-J."/>
            <person name="Dead R."/>
            <person name="Young S."/>
            <person name="Zeng Q."/>
            <person name="Koehrsen M."/>
            <person name="Alvarado L."/>
            <person name="Berlin A."/>
            <person name="Chapman S.B."/>
            <person name="Chen Z."/>
            <person name="Freedman E."/>
            <person name="Gellesch M."/>
            <person name="Goldberg J."/>
            <person name="Griggs A."/>
            <person name="Gujja S."/>
            <person name="Heilman E.R."/>
            <person name="Heiman D."/>
            <person name="Hepburn T."/>
            <person name="Howarth C."/>
            <person name="Jen D."/>
            <person name="Larson L."/>
            <person name="Mehta T."/>
            <person name="Neiman D."/>
            <person name="Pearson M."/>
            <person name="Roberts A."/>
            <person name="Saif S."/>
            <person name="Shea T."/>
            <person name="Shenoy N."/>
            <person name="Sisk P."/>
            <person name="Stolte C."/>
            <person name="Sykes S."/>
            <person name="Walk T."/>
            <person name="White J."/>
            <person name="Yandava C."/>
            <person name="Haas B."/>
            <person name="Nusbaum C."/>
            <person name="Birren B."/>
        </authorList>
    </citation>
    <scope>NUCLEOTIDE SEQUENCE</scope>
    <source>
        <strain evidence="1">R3-111a-1</strain>
    </source>
</reference>
<keyword evidence="3" id="KW-1185">Reference proteome</keyword>
<reference evidence="3" key="1">
    <citation type="submission" date="2010-07" db="EMBL/GenBank/DDBJ databases">
        <title>The genome sequence of Gaeumannomyces graminis var. tritici strain R3-111a-1.</title>
        <authorList>
            <consortium name="The Broad Institute Genome Sequencing Platform"/>
            <person name="Ma L.-J."/>
            <person name="Dead R."/>
            <person name="Young S."/>
            <person name="Zeng Q."/>
            <person name="Koehrsen M."/>
            <person name="Alvarado L."/>
            <person name="Berlin A."/>
            <person name="Chapman S.B."/>
            <person name="Chen Z."/>
            <person name="Freedman E."/>
            <person name="Gellesch M."/>
            <person name="Goldberg J."/>
            <person name="Griggs A."/>
            <person name="Gujja S."/>
            <person name="Heilman E.R."/>
            <person name="Heiman D."/>
            <person name="Hepburn T."/>
            <person name="Howarth C."/>
            <person name="Jen D."/>
            <person name="Larson L."/>
            <person name="Mehta T."/>
            <person name="Neiman D."/>
            <person name="Pearson M."/>
            <person name="Roberts A."/>
            <person name="Saif S."/>
            <person name="Shea T."/>
            <person name="Shenoy N."/>
            <person name="Sisk P."/>
            <person name="Stolte C."/>
            <person name="Sykes S."/>
            <person name="Walk T."/>
            <person name="White J."/>
            <person name="Yandava C."/>
            <person name="Haas B."/>
            <person name="Nusbaum C."/>
            <person name="Birren B."/>
        </authorList>
    </citation>
    <scope>NUCLEOTIDE SEQUENCE [LARGE SCALE GENOMIC DNA]</scope>
    <source>
        <strain evidence="3">R3-111a-1</strain>
    </source>
</reference>
<reference evidence="2" key="5">
    <citation type="submission" date="2018-04" db="UniProtKB">
        <authorList>
            <consortium name="EnsemblFungi"/>
        </authorList>
    </citation>
    <scope>IDENTIFICATION</scope>
    <source>
        <strain evidence="2">R3-111a-1</strain>
    </source>
</reference>
<dbReference type="HOGENOM" id="CLU_1133639_0_0_1"/>
<dbReference type="Proteomes" id="UP000006039">
    <property type="component" value="Unassembled WGS sequence"/>
</dbReference>
<dbReference type="SUPFAM" id="SSF48403">
    <property type="entry name" value="Ankyrin repeat"/>
    <property type="match status" value="1"/>
</dbReference>
<dbReference type="InterPro" id="IPR036770">
    <property type="entry name" value="Ankyrin_rpt-contain_sf"/>
</dbReference>